<dbReference type="OrthoDB" id="5576441at2759"/>
<feature type="region of interest" description="Disordered" evidence="1">
    <location>
        <begin position="153"/>
        <end position="235"/>
    </location>
</feature>
<dbReference type="EMBL" id="MU154521">
    <property type="protein sequence ID" value="KAF9502434.1"/>
    <property type="molecule type" value="Genomic_DNA"/>
</dbReference>
<reference evidence="2" key="1">
    <citation type="submission" date="2020-11" db="EMBL/GenBank/DDBJ databases">
        <authorList>
            <consortium name="DOE Joint Genome Institute"/>
            <person name="Ahrendt S."/>
            <person name="Riley R."/>
            <person name="Andreopoulos W."/>
            <person name="Labutti K."/>
            <person name="Pangilinan J."/>
            <person name="Ruiz-Duenas F.J."/>
            <person name="Barrasa J.M."/>
            <person name="Sanchez-Garcia M."/>
            <person name="Camarero S."/>
            <person name="Miyauchi S."/>
            <person name="Serrano A."/>
            <person name="Linde D."/>
            <person name="Babiker R."/>
            <person name="Drula E."/>
            <person name="Ayuso-Fernandez I."/>
            <person name="Pacheco R."/>
            <person name="Padilla G."/>
            <person name="Ferreira P."/>
            <person name="Barriuso J."/>
            <person name="Kellner H."/>
            <person name="Castanera R."/>
            <person name="Alfaro M."/>
            <person name="Ramirez L."/>
            <person name="Pisabarro A.G."/>
            <person name="Kuo A."/>
            <person name="Tritt A."/>
            <person name="Lipzen A."/>
            <person name="He G."/>
            <person name="Yan M."/>
            <person name="Ng V."/>
            <person name="Cullen D."/>
            <person name="Martin F."/>
            <person name="Rosso M.-N."/>
            <person name="Henrissat B."/>
            <person name="Hibbett D."/>
            <person name="Martinez A.T."/>
            <person name="Grigoriev I.V."/>
        </authorList>
    </citation>
    <scope>NUCLEOTIDE SEQUENCE</scope>
    <source>
        <strain evidence="2">ATCC 90797</strain>
    </source>
</reference>
<sequence>MLSAKIMVLILPRIVQVKTRFRAASLAFNLRQTRRMGYDMSLDLSFENEVIDDSEPEREEMRRLARRTLSRSPGKPDKGRARMMMVGDVSDVEIELGGDRVLSEEVIEISSSDEDRLPALRTETVMVDSSNLPGLHSATKKIGAPAPRSFGASSSYFRRSGSPVANEPEPEPVKVEIDQDGRSQRPEIQDEDEDEDEEPKPSLARFVTTSDVPAPTTKASKTGKKGTKAPSMKSQLETRFTDSQLSLILVCVCCESKWTTRKSSPQKLAHIKSFLRKNRTHPKSTNSRRLPRPKRILKASSTMPQRRKEGESRLRKLFEALPRRGAISFAKRKPF</sequence>
<comment type="caution">
    <text evidence="2">The sequence shown here is derived from an EMBL/GenBank/DDBJ whole genome shotgun (WGS) entry which is preliminary data.</text>
</comment>
<protein>
    <submittedName>
        <fullName evidence="2">Uncharacterized protein</fullName>
    </submittedName>
</protein>
<proteinExistence type="predicted"/>
<feature type="compositionally biased region" description="Basic and acidic residues" evidence="1">
    <location>
        <begin position="171"/>
        <end position="188"/>
    </location>
</feature>
<name>A0A9P6DKK9_PLEER</name>
<organism evidence="2 3">
    <name type="scientific">Pleurotus eryngii</name>
    <name type="common">Boletus of the steppes</name>
    <dbReference type="NCBI Taxonomy" id="5323"/>
    <lineage>
        <taxon>Eukaryota</taxon>
        <taxon>Fungi</taxon>
        <taxon>Dikarya</taxon>
        <taxon>Basidiomycota</taxon>
        <taxon>Agaricomycotina</taxon>
        <taxon>Agaricomycetes</taxon>
        <taxon>Agaricomycetidae</taxon>
        <taxon>Agaricales</taxon>
        <taxon>Pleurotineae</taxon>
        <taxon>Pleurotaceae</taxon>
        <taxon>Pleurotus</taxon>
    </lineage>
</organism>
<feature type="compositionally biased region" description="Acidic residues" evidence="1">
    <location>
        <begin position="189"/>
        <end position="198"/>
    </location>
</feature>
<evidence type="ECO:0000256" key="1">
    <source>
        <dbReference type="SAM" id="MobiDB-lite"/>
    </source>
</evidence>
<evidence type="ECO:0000313" key="3">
    <source>
        <dbReference type="Proteomes" id="UP000807025"/>
    </source>
</evidence>
<keyword evidence="3" id="KW-1185">Reference proteome</keyword>
<dbReference type="AlphaFoldDB" id="A0A9P6DKK9"/>
<evidence type="ECO:0000313" key="2">
    <source>
        <dbReference type="EMBL" id="KAF9502434.1"/>
    </source>
</evidence>
<accession>A0A9P6DKK9</accession>
<gene>
    <name evidence="2" type="ORF">BDN71DRAFT_40701</name>
</gene>
<feature type="region of interest" description="Disordered" evidence="1">
    <location>
        <begin position="279"/>
        <end position="311"/>
    </location>
</feature>
<dbReference type="Proteomes" id="UP000807025">
    <property type="component" value="Unassembled WGS sequence"/>
</dbReference>